<dbReference type="EMBL" id="JAGKQM010000017">
    <property type="protein sequence ID" value="KAH0868341.1"/>
    <property type="molecule type" value="Genomic_DNA"/>
</dbReference>
<organism evidence="1 2">
    <name type="scientific">Brassica napus</name>
    <name type="common">Rape</name>
    <dbReference type="NCBI Taxonomy" id="3708"/>
    <lineage>
        <taxon>Eukaryota</taxon>
        <taxon>Viridiplantae</taxon>
        <taxon>Streptophyta</taxon>
        <taxon>Embryophyta</taxon>
        <taxon>Tracheophyta</taxon>
        <taxon>Spermatophyta</taxon>
        <taxon>Magnoliopsida</taxon>
        <taxon>eudicotyledons</taxon>
        <taxon>Gunneridae</taxon>
        <taxon>Pentapetalae</taxon>
        <taxon>rosids</taxon>
        <taxon>malvids</taxon>
        <taxon>Brassicales</taxon>
        <taxon>Brassicaceae</taxon>
        <taxon>Brassiceae</taxon>
        <taxon>Brassica</taxon>
    </lineage>
</organism>
<name>A0ABQ7YJD7_BRANA</name>
<protein>
    <submittedName>
        <fullName evidence="1">Uncharacterized protein</fullName>
    </submittedName>
</protein>
<evidence type="ECO:0000313" key="2">
    <source>
        <dbReference type="Proteomes" id="UP000824890"/>
    </source>
</evidence>
<dbReference type="Proteomes" id="UP000824890">
    <property type="component" value="Unassembled WGS sequence"/>
</dbReference>
<reference evidence="1 2" key="1">
    <citation type="submission" date="2021-05" db="EMBL/GenBank/DDBJ databases">
        <title>Genome Assembly of Synthetic Allotetraploid Brassica napus Reveals Homoeologous Exchanges between Subgenomes.</title>
        <authorList>
            <person name="Davis J.T."/>
        </authorList>
    </citation>
    <scope>NUCLEOTIDE SEQUENCE [LARGE SCALE GENOMIC DNA]</scope>
    <source>
        <strain evidence="2">cv. Da-Ae</strain>
        <tissue evidence="1">Seedling</tissue>
    </source>
</reference>
<evidence type="ECO:0000313" key="1">
    <source>
        <dbReference type="EMBL" id="KAH0868341.1"/>
    </source>
</evidence>
<proteinExistence type="predicted"/>
<sequence length="19" mass="2183">MSITLGPRPTIRSSTWEIH</sequence>
<keyword evidence="2" id="KW-1185">Reference proteome</keyword>
<gene>
    <name evidence="1" type="ORF">HID58_075363</name>
</gene>
<accession>A0ABQ7YJD7</accession>
<comment type="caution">
    <text evidence="1">The sequence shown here is derived from an EMBL/GenBank/DDBJ whole genome shotgun (WGS) entry which is preliminary data.</text>
</comment>